<evidence type="ECO:0000256" key="1">
    <source>
        <dbReference type="SAM" id="MobiDB-lite"/>
    </source>
</evidence>
<feature type="region of interest" description="Disordered" evidence="1">
    <location>
        <begin position="1"/>
        <end position="60"/>
    </location>
</feature>
<dbReference type="EMBL" id="JAHUTI010050070">
    <property type="protein sequence ID" value="MED6248333.1"/>
    <property type="molecule type" value="Genomic_DNA"/>
</dbReference>
<organism evidence="2 3">
    <name type="scientific">Ataeniobius toweri</name>
    <dbReference type="NCBI Taxonomy" id="208326"/>
    <lineage>
        <taxon>Eukaryota</taxon>
        <taxon>Metazoa</taxon>
        <taxon>Chordata</taxon>
        <taxon>Craniata</taxon>
        <taxon>Vertebrata</taxon>
        <taxon>Euteleostomi</taxon>
        <taxon>Actinopterygii</taxon>
        <taxon>Neopterygii</taxon>
        <taxon>Teleostei</taxon>
        <taxon>Neoteleostei</taxon>
        <taxon>Acanthomorphata</taxon>
        <taxon>Ovalentaria</taxon>
        <taxon>Atherinomorphae</taxon>
        <taxon>Cyprinodontiformes</taxon>
        <taxon>Goodeidae</taxon>
        <taxon>Ataeniobius</taxon>
    </lineage>
</organism>
<gene>
    <name evidence="2" type="ORF">ATANTOWER_031650</name>
</gene>
<proteinExistence type="predicted"/>
<feature type="compositionally biased region" description="Low complexity" evidence="1">
    <location>
        <begin position="12"/>
        <end position="37"/>
    </location>
</feature>
<protein>
    <submittedName>
        <fullName evidence="2">Uncharacterized protein</fullName>
    </submittedName>
</protein>
<name>A0ABU7BDD8_9TELE</name>
<reference evidence="2 3" key="1">
    <citation type="submission" date="2021-07" db="EMBL/GenBank/DDBJ databases">
        <authorList>
            <person name="Palmer J.M."/>
        </authorList>
    </citation>
    <scope>NUCLEOTIDE SEQUENCE [LARGE SCALE GENOMIC DNA]</scope>
    <source>
        <strain evidence="2 3">AT_MEX2019</strain>
        <tissue evidence="2">Muscle</tissue>
    </source>
</reference>
<keyword evidence="3" id="KW-1185">Reference proteome</keyword>
<feature type="compositionally biased region" description="Basic residues" evidence="1">
    <location>
        <begin position="38"/>
        <end position="49"/>
    </location>
</feature>
<comment type="caution">
    <text evidence="2">The sequence shown here is derived from an EMBL/GenBank/DDBJ whole genome shotgun (WGS) entry which is preliminary data.</text>
</comment>
<evidence type="ECO:0000313" key="2">
    <source>
        <dbReference type="EMBL" id="MED6248333.1"/>
    </source>
</evidence>
<sequence length="107" mass="11372">MHVPVSLDPINSQTGTECSSSSFSLSSTKKSQTAKKVLVPKKKKKKKNKTKEGNKLKKQPLDCTSFLNPAAVISGKSTVDSLQRGAPAEGVGLTELISADAQFAVLR</sequence>
<evidence type="ECO:0000313" key="3">
    <source>
        <dbReference type="Proteomes" id="UP001345963"/>
    </source>
</evidence>
<dbReference type="Proteomes" id="UP001345963">
    <property type="component" value="Unassembled WGS sequence"/>
</dbReference>
<accession>A0ABU7BDD8</accession>